<organism evidence="1 2">
    <name type="scientific">Bacteroides pyogenes DSM 20611 = JCM 6294</name>
    <dbReference type="NCBI Taxonomy" id="1121100"/>
    <lineage>
        <taxon>Bacteria</taxon>
        <taxon>Pseudomonadati</taxon>
        <taxon>Bacteroidota</taxon>
        <taxon>Bacteroidia</taxon>
        <taxon>Bacteroidales</taxon>
        <taxon>Bacteroidaceae</taxon>
        <taxon>Bacteroides</taxon>
    </lineage>
</organism>
<dbReference type="eggNOG" id="ENOG502ZFKD">
    <property type="taxonomic scope" value="Bacteria"/>
</dbReference>
<name>W4PFS2_9BACE</name>
<accession>W4PFS2</accession>
<protein>
    <submittedName>
        <fullName evidence="1">Uncharacterized protein</fullName>
    </submittedName>
</protein>
<reference evidence="2" key="1">
    <citation type="journal article" date="2014" name="Genome">
        <title>Draft Genome Sequences of Three Strains of Bacteroides pyogenes Isolated from a Cat and Swine.</title>
        <authorList>
            <person name="Sakamoto M."/>
            <person name="Oshima K."/>
            <person name="Suda W."/>
            <person name="Kitamura K."/>
            <person name="Iida T."/>
            <person name="Hattori M."/>
            <person name="Ohkuma M."/>
        </authorList>
    </citation>
    <scope>NUCLEOTIDE SEQUENCE [LARGE SCALE GENOMIC DNA]</scope>
    <source>
        <strain evidence="2">JCM 6294</strain>
    </source>
</reference>
<dbReference type="Proteomes" id="UP000018842">
    <property type="component" value="Unassembled WGS sequence"/>
</dbReference>
<comment type="caution">
    <text evidence="1">The sequence shown here is derived from an EMBL/GenBank/DDBJ whole genome shotgun (WGS) entry which is preliminary data.</text>
</comment>
<evidence type="ECO:0000313" key="2">
    <source>
        <dbReference type="Proteomes" id="UP000018842"/>
    </source>
</evidence>
<dbReference type="AlphaFoldDB" id="W4PFS2"/>
<dbReference type="EMBL" id="BAIR01000010">
    <property type="protein sequence ID" value="GAE18651.1"/>
    <property type="molecule type" value="Genomic_DNA"/>
</dbReference>
<gene>
    <name evidence="1" type="ORF">JCM6294_1580</name>
</gene>
<evidence type="ECO:0000313" key="1">
    <source>
        <dbReference type="EMBL" id="GAE18651.1"/>
    </source>
</evidence>
<sequence>MVNKKMFSPEDMPIMNRNIYELVVKESDGNVSQFAEKIGIRQQTLNRIFNTDKRSGKYPSVSDDIKRAIYNKYGITEIQLLSDTQHADMEEKNNGYNEYSERFLKVIDKLGVSDYSVWNGVSGISKEQMSKIRRGVGGASLNIIRDFGKHFEKANIDFILTGRGNPLKTEAETIEIPESNRIYIETEGEYDAAVKKGLHLLPEVSFKFAAGQYQLINISEDITRYWYLPDCKDCEGVAQVVGNSMAPTLPAGCWVALKKYPLPYENPNTIRLGIYSECLLRIEIQGSIMGI</sequence>
<proteinExistence type="predicted"/>